<dbReference type="GO" id="GO:0001817">
    <property type="term" value="P:regulation of cytokine production"/>
    <property type="evidence" value="ECO:0007669"/>
    <property type="project" value="TreeGrafter"/>
</dbReference>
<evidence type="ECO:0000256" key="5">
    <source>
        <dbReference type="ARBA" id="ARBA00023180"/>
    </source>
</evidence>
<proteinExistence type="predicted"/>
<dbReference type="InterPro" id="IPR013783">
    <property type="entry name" value="Ig-like_fold"/>
</dbReference>
<dbReference type="Gene3D" id="2.60.40.10">
    <property type="entry name" value="Immunoglobulins"/>
    <property type="match status" value="2"/>
</dbReference>
<dbReference type="PANTHER" id="PTHR24100">
    <property type="entry name" value="BUTYROPHILIN"/>
    <property type="match status" value="1"/>
</dbReference>
<evidence type="ECO:0000256" key="1">
    <source>
        <dbReference type="ARBA" id="ARBA00004370"/>
    </source>
</evidence>
<dbReference type="InterPro" id="IPR053896">
    <property type="entry name" value="BTN3A2-like_Ig-C"/>
</dbReference>
<keyword evidence="3" id="KW-0472">Membrane</keyword>
<protein>
    <recommendedName>
        <fullName evidence="7">Ig-like domain-containing protein</fullName>
    </recommendedName>
</protein>
<dbReference type="PROSITE" id="PS50835">
    <property type="entry name" value="IG_LIKE"/>
    <property type="match status" value="1"/>
</dbReference>
<comment type="subcellular location">
    <subcellularLocation>
        <location evidence="1">Membrane</location>
    </subcellularLocation>
</comment>
<evidence type="ECO:0000313" key="8">
    <source>
        <dbReference type="Ensembl" id="ENSAMXP00005017292.1"/>
    </source>
</evidence>
<dbReference type="Pfam" id="PF22705">
    <property type="entry name" value="C2-set_3"/>
    <property type="match status" value="1"/>
</dbReference>
<dbReference type="InterPro" id="IPR050504">
    <property type="entry name" value="IgSF_BTN/MOG"/>
</dbReference>
<keyword evidence="5" id="KW-0325">Glycoprotein</keyword>
<dbReference type="Proteomes" id="UP000694621">
    <property type="component" value="Unplaced"/>
</dbReference>
<dbReference type="GO" id="GO:1903037">
    <property type="term" value="P:regulation of leukocyte cell-cell adhesion"/>
    <property type="evidence" value="ECO:0007669"/>
    <property type="project" value="UniProtKB-ARBA"/>
</dbReference>
<dbReference type="FunFam" id="2.60.40.10:FF:000142">
    <property type="entry name" value="V-set domain-containing T-cell activation inhibitor 1"/>
    <property type="match status" value="1"/>
</dbReference>
<dbReference type="InterPro" id="IPR003599">
    <property type="entry name" value="Ig_sub"/>
</dbReference>
<evidence type="ECO:0000256" key="2">
    <source>
        <dbReference type="ARBA" id="ARBA00022729"/>
    </source>
</evidence>
<dbReference type="GO" id="GO:0050852">
    <property type="term" value="P:T cell receptor signaling pathway"/>
    <property type="evidence" value="ECO:0007669"/>
    <property type="project" value="TreeGrafter"/>
</dbReference>
<evidence type="ECO:0000256" key="4">
    <source>
        <dbReference type="ARBA" id="ARBA00023157"/>
    </source>
</evidence>
<sequence length="267" mass="30418">YYYYYYYIYYCFTIILLVKVQHPLSTVTVAPGGNATLGCSFSASLNINSLIVNWQYGDTVVHSFYLGKDQLERQGANYRGRTHLFKEELLKGNASLLLTAVRSEDVGDYTCHITNEQGSTTPFDEPLLSLQPTCDSINITVTVSNGYPEPEFKWHDSSGRELNQTQSSVLLDSRGRYQVSSTINFQSNSIETISVEIKLEVLNQNIIRSLLLHPPPEYCQGHAALRLMVQTFYNRYVLSYNAQDHREHRNRIHSGKYTSVTPPCYSL</sequence>
<dbReference type="InterPro" id="IPR007110">
    <property type="entry name" value="Ig-like_dom"/>
</dbReference>
<evidence type="ECO:0000256" key="6">
    <source>
        <dbReference type="ARBA" id="ARBA00023319"/>
    </source>
</evidence>
<keyword evidence="2" id="KW-0732">Signal</keyword>
<dbReference type="GO" id="GO:0050863">
    <property type="term" value="P:regulation of T cell activation"/>
    <property type="evidence" value="ECO:0007669"/>
    <property type="project" value="UniProtKB-ARBA"/>
</dbReference>
<dbReference type="PANTHER" id="PTHR24100:SF145">
    <property type="entry name" value="CD276 ANTIGEN"/>
    <property type="match status" value="1"/>
</dbReference>
<dbReference type="InterPro" id="IPR013106">
    <property type="entry name" value="Ig_V-set"/>
</dbReference>
<keyword evidence="4" id="KW-1015">Disulfide bond</keyword>
<organism evidence="8 9">
    <name type="scientific">Astyanax mexicanus</name>
    <name type="common">Blind cave fish</name>
    <name type="synonym">Astyanax fasciatus mexicanus</name>
    <dbReference type="NCBI Taxonomy" id="7994"/>
    <lineage>
        <taxon>Eukaryota</taxon>
        <taxon>Metazoa</taxon>
        <taxon>Chordata</taxon>
        <taxon>Craniata</taxon>
        <taxon>Vertebrata</taxon>
        <taxon>Euteleostomi</taxon>
        <taxon>Actinopterygii</taxon>
        <taxon>Neopterygii</taxon>
        <taxon>Teleostei</taxon>
        <taxon>Ostariophysi</taxon>
        <taxon>Characiformes</taxon>
        <taxon>Characoidei</taxon>
        <taxon>Acestrorhamphidae</taxon>
        <taxon>Acestrorhamphinae</taxon>
        <taxon>Astyanax</taxon>
    </lineage>
</organism>
<keyword evidence="6" id="KW-0393">Immunoglobulin domain</keyword>
<dbReference type="GO" id="GO:0005102">
    <property type="term" value="F:signaling receptor binding"/>
    <property type="evidence" value="ECO:0007669"/>
    <property type="project" value="TreeGrafter"/>
</dbReference>
<feature type="domain" description="Ig-like" evidence="7">
    <location>
        <begin position="23"/>
        <end position="129"/>
    </location>
</feature>
<evidence type="ECO:0000259" key="7">
    <source>
        <dbReference type="PROSITE" id="PS50835"/>
    </source>
</evidence>
<dbReference type="GO" id="GO:0009897">
    <property type="term" value="C:external side of plasma membrane"/>
    <property type="evidence" value="ECO:0007669"/>
    <property type="project" value="TreeGrafter"/>
</dbReference>
<dbReference type="SUPFAM" id="SSF48726">
    <property type="entry name" value="Immunoglobulin"/>
    <property type="match status" value="2"/>
</dbReference>
<dbReference type="InterPro" id="IPR036179">
    <property type="entry name" value="Ig-like_dom_sf"/>
</dbReference>
<dbReference type="AlphaFoldDB" id="A0A8B9HZF9"/>
<accession>A0A8B9HZF9</accession>
<dbReference type="Pfam" id="PF07686">
    <property type="entry name" value="V-set"/>
    <property type="match status" value="1"/>
</dbReference>
<dbReference type="Ensembl" id="ENSAMXT00005019105.1">
    <property type="protein sequence ID" value="ENSAMXP00005017292.1"/>
    <property type="gene ID" value="ENSAMXG00005009003.1"/>
</dbReference>
<evidence type="ECO:0000256" key="3">
    <source>
        <dbReference type="ARBA" id="ARBA00023136"/>
    </source>
</evidence>
<name>A0A8B9HZF9_ASTMX</name>
<dbReference type="SMART" id="SM00409">
    <property type="entry name" value="IG"/>
    <property type="match status" value="1"/>
</dbReference>
<evidence type="ECO:0000313" key="9">
    <source>
        <dbReference type="Proteomes" id="UP000694621"/>
    </source>
</evidence>
<reference evidence="8" key="1">
    <citation type="submission" date="2025-08" db="UniProtKB">
        <authorList>
            <consortium name="Ensembl"/>
        </authorList>
    </citation>
    <scope>IDENTIFICATION</scope>
</reference>